<dbReference type="PANTHER" id="PTHR31760:SF0">
    <property type="entry name" value="S-ADENOSYL-L-METHIONINE-DEPENDENT METHYLTRANSFERASES SUPERFAMILY PROTEIN"/>
    <property type="match status" value="1"/>
</dbReference>
<comment type="similarity">
    <text evidence="6">Belongs to the methyltransferase superfamily. RNA methyltransferase RsmG family.</text>
</comment>
<dbReference type="PANTHER" id="PTHR31760">
    <property type="entry name" value="S-ADENOSYL-L-METHIONINE-DEPENDENT METHYLTRANSFERASES SUPERFAMILY PROTEIN"/>
    <property type="match status" value="1"/>
</dbReference>
<evidence type="ECO:0000256" key="6">
    <source>
        <dbReference type="HAMAP-Rule" id="MF_00074"/>
    </source>
</evidence>
<dbReference type="InterPro" id="IPR029063">
    <property type="entry name" value="SAM-dependent_MTases_sf"/>
</dbReference>
<comment type="subcellular location">
    <subcellularLocation>
        <location evidence="6">Cytoplasm</location>
    </subcellularLocation>
</comment>
<dbReference type="HAMAP" id="MF_00074">
    <property type="entry name" value="16SrRNA_methyltr_G"/>
    <property type="match status" value="1"/>
</dbReference>
<name>A0ABX4QZC0_9ACTN</name>
<evidence type="ECO:0000256" key="5">
    <source>
        <dbReference type="ARBA" id="ARBA00022691"/>
    </source>
</evidence>
<reference evidence="7 8" key="1">
    <citation type="submission" date="2017-12" db="EMBL/GenBank/DDBJ databases">
        <title>Pharmacopeia of the Arctic Ocean.</title>
        <authorList>
            <person name="Collins E."/>
            <person name="Ducluzeau A.-L."/>
        </authorList>
    </citation>
    <scope>NUCLEOTIDE SEQUENCE [LARGE SCALE GENOMIC DNA]</scope>
    <source>
        <strain evidence="7 8">DSM 23325</strain>
    </source>
</reference>
<dbReference type="EC" id="2.1.1.-" evidence="6"/>
<keyword evidence="2 6" id="KW-0698">rRNA processing</keyword>
<comment type="caution">
    <text evidence="6">Lacks conserved residue(s) required for the propagation of feature annotation.</text>
</comment>
<dbReference type="Gene3D" id="3.40.50.150">
    <property type="entry name" value="Vaccinia Virus protein VP39"/>
    <property type="match status" value="1"/>
</dbReference>
<dbReference type="SUPFAM" id="SSF53335">
    <property type="entry name" value="S-adenosyl-L-methionine-dependent methyltransferases"/>
    <property type="match status" value="1"/>
</dbReference>
<dbReference type="Pfam" id="PF02527">
    <property type="entry name" value="GidB"/>
    <property type="match status" value="1"/>
</dbReference>
<evidence type="ECO:0000256" key="2">
    <source>
        <dbReference type="ARBA" id="ARBA00022552"/>
    </source>
</evidence>
<evidence type="ECO:0000256" key="1">
    <source>
        <dbReference type="ARBA" id="ARBA00022490"/>
    </source>
</evidence>
<feature type="binding site" evidence="6">
    <location>
        <position position="145"/>
    </location>
    <ligand>
        <name>S-adenosyl-L-methionine</name>
        <dbReference type="ChEBI" id="CHEBI:59789"/>
    </ligand>
</feature>
<feature type="binding site" evidence="6">
    <location>
        <begin position="130"/>
        <end position="131"/>
    </location>
    <ligand>
        <name>S-adenosyl-L-methionine</name>
        <dbReference type="ChEBI" id="CHEBI:59789"/>
    </ligand>
</feature>
<dbReference type="InterPro" id="IPR003682">
    <property type="entry name" value="rRNA_ssu_MeTfrase_G"/>
</dbReference>
<dbReference type="CDD" id="cd02440">
    <property type="entry name" value="AdoMet_MTases"/>
    <property type="match status" value="1"/>
</dbReference>
<sequence>MNDDVSRETTPSVPEVARRVFASDRLDLAARYTDLLATEGVLRGLIGPREAPRLWDRHVLNSAVLAEVVPEGASVCDIGTGAGLPGLVVAIARPDVQMTLVEPLLRRTTFLDEVVDELGLEHVTVVRGRAEELHGAATFDVVTSRAVAPLERLLGWSMPLVAPTGALVAMKGQSIHEEIASAAAALHTWRCAVPEVLEVGTGVVDPATTVVRVTWADPARIGWPLAREATRRRQRRDKRAVQREVS</sequence>
<keyword evidence="3 6" id="KW-0489">Methyltransferase</keyword>
<dbReference type="NCBIfam" id="TIGR00138">
    <property type="entry name" value="rsmG_gidB"/>
    <property type="match status" value="1"/>
</dbReference>
<evidence type="ECO:0000256" key="3">
    <source>
        <dbReference type="ARBA" id="ARBA00022603"/>
    </source>
</evidence>
<dbReference type="RefSeq" id="WP_091199538.1">
    <property type="nucleotide sequence ID" value="NZ_FOKC01000007.1"/>
</dbReference>
<protein>
    <recommendedName>
        <fullName evidence="6">Ribosomal RNA small subunit methyltransferase G</fullName>
        <ecNumber evidence="6">2.1.1.-</ecNumber>
    </recommendedName>
    <alternativeName>
        <fullName evidence="6">16S rRNA 7-methylguanosine methyltransferase</fullName>
        <shortName evidence="6">16S rRNA m7G methyltransferase</shortName>
    </alternativeName>
</protein>
<proteinExistence type="inferred from homology"/>
<organism evidence="7 8">
    <name type="scientific">Nocardioides alpinus</name>
    <dbReference type="NCBI Taxonomy" id="748909"/>
    <lineage>
        <taxon>Bacteria</taxon>
        <taxon>Bacillati</taxon>
        <taxon>Actinomycetota</taxon>
        <taxon>Actinomycetes</taxon>
        <taxon>Propionibacteriales</taxon>
        <taxon>Nocardioidaceae</taxon>
        <taxon>Nocardioides</taxon>
    </lineage>
</organism>
<keyword evidence="8" id="KW-1185">Reference proteome</keyword>
<keyword evidence="4 6" id="KW-0808">Transferase</keyword>
<dbReference type="Proteomes" id="UP000233565">
    <property type="component" value="Unassembled WGS sequence"/>
</dbReference>
<keyword evidence="5 6" id="KW-0949">S-adenosyl-L-methionine</keyword>
<evidence type="ECO:0000313" key="7">
    <source>
        <dbReference type="EMBL" id="PKH42268.1"/>
    </source>
</evidence>
<comment type="function">
    <text evidence="6">Specifically methylates the N7 position of a guanine in 16S rRNA.</text>
</comment>
<keyword evidence="1 6" id="KW-0963">Cytoplasm</keyword>
<evidence type="ECO:0000256" key="4">
    <source>
        <dbReference type="ARBA" id="ARBA00022679"/>
    </source>
</evidence>
<feature type="binding site" evidence="6">
    <location>
        <position position="84"/>
    </location>
    <ligand>
        <name>S-adenosyl-L-methionine</name>
        <dbReference type="ChEBI" id="CHEBI:59789"/>
    </ligand>
</feature>
<gene>
    <name evidence="6" type="primary">rsmG</name>
    <name evidence="7" type="ORF">CXG46_07330</name>
</gene>
<dbReference type="EMBL" id="PJBV01000013">
    <property type="protein sequence ID" value="PKH42268.1"/>
    <property type="molecule type" value="Genomic_DNA"/>
</dbReference>
<evidence type="ECO:0000313" key="8">
    <source>
        <dbReference type="Proteomes" id="UP000233565"/>
    </source>
</evidence>
<accession>A0ABX4QZC0</accession>
<comment type="caution">
    <text evidence="7">The sequence shown here is derived from an EMBL/GenBank/DDBJ whole genome shotgun (WGS) entry which is preliminary data.</text>
</comment>
<feature type="binding site" evidence="6">
    <location>
        <position position="79"/>
    </location>
    <ligand>
        <name>S-adenosyl-L-methionine</name>
        <dbReference type="ChEBI" id="CHEBI:59789"/>
    </ligand>
</feature>